<evidence type="ECO:0000313" key="1">
    <source>
        <dbReference type="EnsemblMetazoa" id="PPA46421.1"/>
    </source>
</evidence>
<proteinExistence type="predicted"/>
<sequence>MDWAIVAGIVGAVILVCGLLIKPEALAHRRSEYPPPAAAAAAAARSPDEAYASCDAWYADAASCSATAVGMAPAALPAAAAAASCAATCCCCWVAER</sequence>
<keyword evidence="2" id="KW-1185">Reference proteome</keyword>
<reference evidence="2" key="1">
    <citation type="journal article" date="2008" name="Nat. Genet.">
        <title>The Pristionchus pacificus genome provides a unique perspective on nematode lifestyle and parasitism.</title>
        <authorList>
            <person name="Dieterich C."/>
            <person name="Clifton S.W."/>
            <person name="Schuster L.N."/>
            <person name="Chinwalla A."/>
            <person name="Delehaunty K."/>
            <person name="Dinkelacker I."/>
            <person name="Fulton L."/>
            <person name="Fulton R."/>
            <person name="Godfrey J."/>
            <person name="Minx P."/>
            <person name="Mitreva M."/>
            <person name="Roeseler W."/>
            <person name="Tian H."/>
            <person name="Witte H."/>
            <person name="Yang S.P."/>
            <person name="Wilson R.K."/>
            <person name="Sommer R.J."/>
        </authorList>
    </citation>
    <scope>NUCLEOTIDE SEQUENCE [LARGE SCALE GENOMIC DNA]</scope>
    <source>
        <strain evidence="2">PS312</strain>
    </source>
</reference>
<name>A0A2A6BU31_PRIPA</name>
<protein>
    <submittedName>
        <fullName evidence="1">Uncharacterized protein</fullName>
    </submittedName>
</protein>
<gene>
    <name evidence="1" type="primary">WBGene00284790</name>
</gene>
<evidence type="ECO:0000313" key="2">
    <source>
        <dbReference type="Proteomes" id="UP000005239"/>
    </source>
</evidence>
<dbReference type="AlphaFoldDB" id="A0A2A6BU31"/>
<organism evidence="1 2">
    <name type="scientific">Pristionchus pacificus</name>
    <name type="common">Parasitic nematode worm</name>
    <dbReference type="NCBI Taxonomy" id="54126"/>
    <lineage>
        <taxon>Eukaryota</taxon>
        <taxon>Metazoa</taxon>
        <taxon>Ecdysozoa</taxon>
        <taxon>Nematoda</taxon>
        <taxon>Chromadorea</taxon>
        <taxon>Rhabditida</taxon>
        <taxon>Rhabditina</taxon>
        <taxon>Diplogasteromorpha</taxon>
        <taxon>Diplogasteroidea</taxon>
        <taxon>Neodiplogasteridae</taxon>
        <taxon>Pristionchus</taxon>
    </lineage>
</organism>
<reference evidence="1" key="2">
    <citation type="submission" date="2022-06" db="UniProtKB">
        <authorList>
            <consortium name="EnsemblMetazoa"/>
        </authorList>
    </citation>
    <scope>IDENTIFICATION</scope>
    <source>
        <strain evidence="1">PS312</strain>
    </source>
</reference>
<dbReference type="EnsemblMetazoa" id="PPA46421.1">
    <property type="protein sequence ID" value="PPA46421.1"/>
    <property type="gene ID" value="WBGene00284790"/>
</dbReference>
<accession>A0A8R1Z5T9</accession>
<accession>A0A2A6BU31</accession>
<dbReference type="Proteomes" id="UP000005239">
    <property type="component" value="Unassembled WGS sequence"/>
</dbReference>